<dbReference type="InterPro" id="IPR003594">
    <property type="entry name" value="HATPase_dom"/>
</dbReference>
<dbReference type="Pfam" id="PF00989">
    <property type="entry name" value="PAS"/>
    <property type="match status" value="1"/>
</dbReference>
<dbReference type="SMART" id="SM00388">
    <property type="entry name" value="HisKA"/>
    <property type="match status" value="1"/>
</dbReference>
<evidence type="ECO:0000256" key="4">
    <source>
        <dbReference type="ARBA" id="ARBA00022475"/>
    </source>
</evidence>
<dbReference type="PROSITE" id="PS50110">
    <property type="entry name" value="RESPONSE_REGULATORY"/>
    <property type="match status" value="2"/>
</dbReference>
<dbReference type="GO" id="GO:0005524">
    <property type="term" value="F:ATP binding"/>
    <property type="evidence" value="ECO:0007669"/>
    <property type="project" value="UniProtKB-KW"/>
</dbReference>
<dbReference type="InterPro" id="IPR001610">
    <property type="entry name" value="PAC"/>
</dbReference>
<keyword evidence="13" id="KW-0472">Membrane</keyword>
<dbReference type="Gene3D" id="3.30.450.20">
    <property type="entry name" value="PAS domain"/>
    <property type="match status" value="3"/>
</dbReference>
<keyword evidence="11" id="KW-1133">Transmembrane helix</keyword>
<dbReference type="Pfam" id="PF00672">
    <property type="entry name" value="HAMP"/>
    <property type="match status" value="1"/>
</dbReference>
<keyword evidence="6 23" id="KW-0808">Transferase</keyword>
<dbReference type="NCBIfam" id="TIGR00229">
    <property type="entry name" value="sensory_box"/>
    <property type="match status" value="2"/>
</dbReference>
<dbReference type="InterPro" id="IPR003661">
    <property type="entry name" value="HisK_dim/P_dom"/>
</dbReference>
<organism evidence="23 24">
    <name type="scientific">Botrimarina colliarenosi</name>
    <dbReference type="NCBI Taxonomy" id="2528001"/>
    <lineage>
        <taxon>Bacteria</taxon>
        <taxon>Pseudomonadati</taxon>
        <taxon>Planctomycetota</taxon>
        <taxon>Planctomycetia</taxon>
        <taxon>Pirellulales</taxon>
        <taxon>Lacipirellulaceae</taxon>
        <taxon>Botrimarina</taxon>
    </lineage>
</organism>
<feature type="domain" description="PAC" evidence="21">
    <location>
        <begin position="481"/>
        <end position="533"/>
    </location>
</feature>
<dbReference type="Pfam" id="PF00512">
    <property type="entry name" value="HisKA"/>
    <property type="match status" value="1"/>
</dbReference>
<accession>A0A5C6ALT9</accession>
<dbReference type="InterPro" id="IPR048760">
    <property type="entry name" value="VP0354-like_sensor_dom"/>
</dbReference>
<dbReference type="InterPro" id="IPR004358">
    <property type="entry name" value="Sig_transdc_His_kin-like_C"/>
</dbReference>
<dbReference type="SUPFAM" id="SSF52172">
    <property type="entry name" value="CheY-like"/>
    <property type="match status" value="2"/>
</dbReference>
<evidence type="ECO:0000256" key="15">
    <source>
        <dbReference type="ARBA" id="ARBA00068150"/>
    </source>
</evidence>
<dbReference type="InterPro" id="IPR005467">
    <property type="entry name" value="His_kinase_dom"/>
</dbReference>
<dbReference type="SUPFAM" id="SSF55874">
    <property type="entry name" value="ATPase domain of HSP90 chaperone/DNA topoisomerase II/histidine kinase"/>
    <property type="match status" value="1"/>
</dbReference>
<dbReference type="InterPro" id="IPR013767">
    <property type="entry name" value="PAS_fold"/>
</dbReference>
<keyword evidence="12" id="KW-0902">Two-component regulatory system</keyword>
<dbReference type="InterPro" id="IPR011006">
    <property type="entry name" value="CheY-like_superfamily"/>
</dbReference>
<feature type="domain" description="PAS" evidence="20">
    <location>
        <begin position="408"/>
        <end position="460"/>
    </location>
</feature>
<dbReference type="SMART" id="SM00448">
    <property type="entry name" value="REC"/>
    <property type="match status" value="2"/>
</dbReference>
<evidence type="ECO:0000256" key="11">
    <source>
        <dbReference type="ARBA" id="ARBA00022989"/>
    </source>
</evidence>
<dbReference type="GO" id="GO:0006355">
    <property type="term" value="P:regulation of DNA-templated transcription"/>
    <property type="evidence" value="ECO:0007669"/>
    <property type="project" value="InterPro"/>
</dbReference>
<dbReference type="Pfam" id="PF00072">
    <property type="entry name" value="Response_reg"/>
    <property type="match status" value="1"/>
</dbReference>
<evidence type="ECO:0000313" key="24">
    <source>
        <dbReference type="Proteomes" id="UP000317421"/>
    </source>
</evidence>
<dbReference type="CDD" id="cd00130">
    <property type="entry name" value="PAS"/>
    <property type="match status" value="2"/>
</dbReference>
<sequence length="1367" mass="148746">MMLVALATAAVQALLVRRSLESVVVPGEVAQISAHASLLAADLEATIRSATEDIAAVRGAPAIAQFVSARGDTDRGPEQSAESVETLRSEVQGLFHSVVNAKPFYSQLRLIGVADGGRELVRVNRSSEGGAVENVAVDELQQKGSRDYFVRATMAPVGEVLLSSINLNREHGQIESPHQPVLRAATPVRTRGGEFFGAIVLNINAAPALQRLREANNEHRAVYAVDEVGNYLANPDEAKEFGADLRTSHRLQEDFPELAAAIISSTPTGASVPDAWTTDRNQESHYAAVRSIALSDRNTVYIIETVSRGAINEVSKAAGWSSLVAGMCAALCAAALAVIASRTLTKPLEQMTLAVDEFTADSPREAPTSASGEIGVLARAFERMRQKVNDTTVSLKREIEERRRAENEMQGLAAIITSSGDAIYSTDLDGVIVSWNDGAERLFGYASDEVVGRHVSMLSPPAFWGDVSMLLDSVQSGEGVDYHESQRLHKSGALIDVSISVSPIQDEEGHLKGVSKIARDITRRLAAEKERDRYEERFRTTVEAAPTAIVMTDSNGLVVLWNAAAESLFGYHREEMIGASIERLLPERLRTDHATLRAGYLANAKPRQMGAGRDLYGLRKDGSEVAVEIGLSPVRMSDGVFVLSTIADITLRKEAEEQLKRVNESLEQRVAERTTELSSALGELTTAKEAAESANRAKSSFLANMSHEIRTPMAAVMGASELLLRTELGKKQQEYTEIILESSDSLLNVINDILDFSRIEAGQLRLEHADFDHHELVGGVVKALGLKADAKGLDLSYEIDPDVPTALKGDPSRLRQVIVNLLGNALKFTEKGDVWLTVQREAEPTADRVEGEILLHFAVHDTGIGIPPDKSEAIFEAFEQADASTSRKFGGTGLGLAISSRLVAMMGGRLWFESEEGRGSTFHFTARLRTATDQLEKTDRRPQLSLNGRRVLVIEGDEGCRDQVSEALRSWGMEPDSATNADEAVTRMSVAESNGAPYQLLVVNEHTPTVGDSKDTQPLAAEVGHLTTPVIVLGSSERDDEASHAFDGRLAGFLVKPIDERALYESVMIALAAELCYCVERPSLESESSAPSVDAPSALRILLAEDSRANRTLIADMLTQQGYRVDVASNGREAVQFWSNERPDLVLMDVQMPEVDGIEATRHIRRLEQEYGEHTPIIAITAHAMKGDRDRCLQAGMDGYLSKPFQQHDLINALRGIGGVVATLSGPPPPEGPPNASAQPSRRSVIVDWSVALESANGDVALLKKLAEISVHETDDLLESLLEAMERGHADSLLKCAQGLKNHYRLFDAAVADHVAFHIENTIRDGDLNIGLEVEKLRKETHRLQEELIDFLHGRFKLPRPNPDTSN</sequence>
<comment type="subunit">
    <text evidence="14">At low DSF concentrations, interacts with RpfF.</text>
</comment>
<dbReference type="SMART" id="SM00387">
    <property type="entry name" value="HATPase_c"/>
    <property type="match status" value="1"/>
</dbReference>
<dbReference type="CDD" id="cd17546">
    <property type="entry name" value="REC_hyHK_CKI1_RcsC-like"/>
    <property type="match status" value="1"/>
</dbReference>
<evidence type="ECO:0000256" key="13">
    <source>
        <dbReference type="ARBA" id="ARBA00023136"/>
    </source>
</evidence>
<dbReference type="InterPro" id="IPR036890">
    <property type="entry name" value="HATPase_C_sf"/>
</dbReference>
<dbReference type="GO" id="GO:0005886">
    <property type="term" value="C:plasma membrane"/>
    <property type="evidence" value="ECO:0007669"/>
    <property type="project" value="UniProtKB-SubCell"/>
</dbReference>
<dbReference type="CDD" id="cd06225">
    <property type="entry name" value="HAMP"/>
    <property type="match status" value="1"/>
</dbReference>
<dbReference type="PROSITE" id="PS50113">
    <property type="entry name" value="PAC"/>
    <property type="match status" value="2"/>
</dbReference>
<evidence type="ECO:0000259" key="21">
    <source>
        <dbReference type="PROSITE" id="PS50113"/>
    </source>
</evidence>
<feature type="modified residue" description="4-aspartylphosphate" evidence="16">
    <location>
        <position position="1149"/>
    </location>
</feature>
<dbReference type="Gene3D" id="3.40.50.2300">
    <property type="match status" value="2"/>
</dbReference>
<feature type="coiled-coil region" evidence="17">
    <location>
        <begin position="388"/>
        <end position="415"/>
    </location>
</feature>
<feature type="domain" description="HAMP" evidence="22">
    <location>
        <begin position="342"/>
        <end position="393"/>
    </location>
</feature>
<dbReference type="SUPFAM" id="SSF55785">
    <property type="entry name" value="PYP-like sensor domain (PAS domain)"/>
    <property type="match status" value="2"/>
</dbReference>
<keyword evidence="9 23" id="KW-0418">Kinase</keyword>
<evidence type="ECO:0000256" key="10">
    <source>
        <dbReference type="ARBA" id="ARBA00022840"/>
    </source>
</evidence>
<evidence type="ECO:0000256" key="7">
    <source>
        <dbReference type="ARBA" id="ARBA00022692"/>
    </source>
</evidence>
<evidence type="ECO:0000259" key="18">
    <source>
        <dbReference type="PROSITE" id="PS50109"/>
    </source>
</evidence>
<dbReference type="InterPro" id="IPR035965">
    <property type="entry name" value="PAS-like_dom_sf"/>
</dbReference>
<dbReference type="GO" id="GO:0000155">
    <property type="term" value="F:phosphorelay sensor kinase activity"/>
    <property type="evidence" value="ECO:0007669"/>
    <property type="project" value="InterPro"/>
</dbReference>
<gene>
    <name evidence="23" type="primary">barA</name>
    <name evidence="23" type="ORF">Pla108_00770</name>
</gene>
<comment type="catalytic activity">
    <reaction evidence="1">
        <text>ATP + protein L-histidine = ADP + protein N-phospho-L-histidine.</text>
        <dbReference type="EC" id="2.7.13.3"/>
    </reaction>
</comment>
<evidence type="ECO:0000256" key="6">
    <source>
        <dbReference type="ARBA" id="ARBA00022679"/>
    </source>
</evidence>
<dbReference type="Gene3D" id="3.30.565.10">
    <property type="entry name" value="Histidine kinase-like ATPase, C-terminal domain"/>
    <property type="match status" value="1"/>
</dbReference>
<dbReference type="InterPro" id="IPR036641">
    <property type="entry name" value="HPT_dom_sf"/>
</dbReference>
<dbReference type="PANTHER" id="PTHR45339">
    <property type="entry name" value="HYBRID SIGNAL TRANSDUCTION HISTIDINE KINASE J"/>
    <property type="match status" value="1"/>
</dbReference>
<evidence type="ECO:0000256" key="3">
    <source>
        <dbReference type="ARBA" id="ARBA00012438"/>
    </source>
</evidence>
<feature type="domain" description="PAS" evidence="20">
    <location>
        <begin position="534"/>
        <end position="587"/>
    </location>
</feature>
<dbReference type="Gene3D" id="1.20.120.160">
    <property type="entry name" value="HPT domain"/>
    <property type="match status" value="1"/>
</dbReference>
<keyword evidence="7" id="KW-0812">Transmembrane</keyword>
<keyword evidence="10" id="KW-0067">ATP-binding</keyword>
<evidence type="ECO:0000256" key="8">
    <source>
        <dbReference type="ARBA" id="ARBA00022741"/>
    </source>
</evidence>
<dbReference type="Pfam" id="PF21623">
    <property type="entry name" value="HK_sensor_dom_bact"/>
    <property type="match status" value="1"/>
</dbReference>
<dbReference type="PANTHER" id="PTHR45339:SF1">
    <property type="entry name" value="HYBRID SIGNAL TRANSDUCTION HISTIDINE KINASE J"/>
    <property type="match status" value="1"/>
</dbReference>
<dbReference type="FunFam" id="3.30.565.10:FF:000010">
    <property type="entry name" value="Sensor histidine kinase RcsC"/>
    <property type="match status" value="1"/>
</dbReference>
<dbReference type="PROSITE" id="PS50885">
    <property type="entry name" value="HAMP"/>
    <property type="match status" value="1"/>
</dbReference>
<feature type="domain" description="Response regulatory" evidence="19">
    <location>
        <begin position="1100"/>
        <end position="1218"/>
    </location>
</feature>
<evidence type="ECO:0000256" key="1">
    <source>
        <dbReference type="ARBA" id="ARBA00000085"/>
    </source>
</evidence>
<dbReference type="CDD" id="cd16922">
    <property type="entry name" value="HATPase_EvgS-ArcB-TorS-like"/>
    <property type="match status" value="1"/>
</dbReference>
<evidence type="ECO:0000313" key="23">
    <source>
        <dbReference type="EMBL" id="TWT99143.1"/>
    </source>
</evidence>
<name>A0A5C6ALT9_9BACT</name>
<evidence type="ECO:0000259" key="22">
    <source>
        <dbReference type="PROSITE" id="PS50885"/>
    </source>
</evidence>
<comment type="subcellular location">
    <subcellularLocation>
        <location evidence="2">Cell membrane</location>
        <topology evidence="2">Multi-pass membrane protein</topology>
    </subcellularLocation>
</comment>
<dbReference type="PROSITE" id="PS50112">
    <property type="entry name" value="PAS"/>
    <property type="match status" value="2"/>
</dbReference>
<keyword evidence="8" id="KW-0547">Nucleotide-binding</keyword>
<dbReference type="InterPro" id="IPR029151">
    <property type="entry name" value="Sensor-like_sf"/>
</dbReference>
<dbReference type="CDD" id="cd00082">
    <property type="entry name" value="HisKA"/>
    <property type="match status" value="1"/>
</dbReference>
<evidence type="ECO:0000256" key="14">
    <source>
        <dbReference type="ARBA" id="ARBA00064003"/>
    </source>
</evidence>
<dbReference type="PRINTS" id="PR00344">
    <property type="entry name" value="BCTRLSENSOR"/>
</dbReference>
<reference evidence="23 24" key="1">
    <citation type="submission" date="2019-02" db="EMBL/GenBank/DDBJ databases">
        <title>Deep-cultivation of Planctomycetes and their phenomic and genomic characterization uncovers novel biology.</title>
        <authorList>
            <person name="Wiegand S."/>
            <person name="Jogler M."/>
            <person name="Boedeker C."/>
            <person name="Pinto D."/>
            <person name="Vollmers J."/>
            <person name="Rivas-Marin E."/>
            <person name="Kohn T."/>
            <person name="Peeters S.H."/>
            <person name="Heuer A."/>
            <person name="Rast P."/>
            <person name="Oberbeckmann S."/>
            <person name="Bunk B."/>
            <person name="Jeske O."/>
            <person name="Meyerdierks A."/>
            <person name="Storesund J.E."/>
            <person name="Kallscheuer N."/>
            <person name="Luecker S."/>
            <person name="Lage O.M."/>
            <person name="Pohl T."/>
            <person name="Merkel B.J."/>
            <person name="Hornburger P."/>
            <person name="Mueller R.-W."/>
            <person name="Bruemmer F."/>
            <person name="Labrenz M."/>
            <person name="Spormann A.M."/>
            <person name="Op Den Camp H."/>
            <person name="Overmann J."/>
            <person name="Amann R."/>
            <person name="Jetten M.S.M."/>
            <person name="Mascher T."/>
            <person name="Medema M.H."/>
            <person name="Devos D.P."/>
            <person name="Kaster A.-K."/>
            <person name="Ovreas L."/>
            <person name="Rohde M."/>
            <person name="Galperin M.Y."/>
            <person name="Jogler C."/>
        </authorList>
    </citation>
    <scope>NUCLEOTIDE SEQUENCE [LARGE SCALE GENOMIC DNA]</scope>
    <source>
        <strain evidence="23 24">Pla108</strain>
    </source>
</reference>
<feature type="domain" description="PAC" evidence="21">
    <location>
        <begin position="611"/>
        <end position="661"/>
    </location>
</feature>
<dbReference type="InterPro" id="IPR003660">
    <property type="entry name" value="HAMP_dom"/>
</dbReference>
<dbReference type="InterPro" id="IPR001789">
    <property type="entry name" value="Sig_transdc_resp-reg_receiver"/>
</dbReference>
<dbReference type="SUPFAM" id="SSF47226">
    <property type="entry name" value="Histidine-containing phosphotransfer domain, HPT domain"/>
    <property type="match status" value="1"/>
</dbReference>
<dbReference type="InterPro" id="IPR036097">
    <property type="entry name" value="HisK_dim/P_sf"/>
</dbReference>
<evidence type="ECO:0000256" key="5">
    <source>
        <dbReference type="ARBA" id="ARBA00022553"/>
    </source>
</evidence>
<evidence type="ECO:0000256" key="2">
    <source>
        <dbReference type="ARBA" id="ARBA00004651"/>
    </source>
</evidence>
<dbReference type="SUPFAM" id="SSF103190">
    <property type="entry name" value="Sensory domain-like"/>
    <property type="match status" value="1"/>
</dbReference>
<dbReference type="SUPFAM" id="SSF47384">
    <property type="entry name" value="Homodimeric domain of signal transducing histidine kinase"/>
    <property type="match status" value="1"/>
</dbReference>
<dbReference type="Gene3D" id="1.10.287.130">
    <property type="match status" value="1"/>
</dbReference>
<dbReference type="SMART" id="SM00304">
    <property type="entry name" value="HAMP"/>
    <property type="match status" value="1"/>
</dbReference>
<dbReference type="SMART" id="SM00091">
    <property type="entry name" value="PAS"/>
    <property type="match status" value="2"/>
</dbReference>
<dbReference type="InterPro" id="IPR000700">
    <property type="entry name" value="PAS-assoc_C"/>
</dbReference>
<dbReference type="Pfam" id="PF02518">
    <property type="entry name" value="HATPase_c"/>
    <property type="match status" value="1"/>
</dbReference>
<keyword evidence="4" id="KW-1003">Cell membrane</keyword>
<dbReference type="EMBL" id="SJPR01000001">
    <property type="protein sequence ID" value="TWT99143.1"/>
    <property type="molecule type" value="Genomic_DNA"/>
</dbReference>
<dbReference type="SMART" id="SM00086">
    <property type="entry name" value="PAC"/>
    <property type="match status" value="2"/>
</dbReference>
<dbReference type="InterPro" id="IPR000014">
    <property type="entry name" value="PAS"/>
</dbReference>
<dbReference type="Pfam" id="PF13426">
    <property type="entry name" value="PAS_9"/>
    <property type="match status" value="1"/>
</dbReference>
<evidence type="ECO:0000256" key="9">
    <source>
        <dbReference type="ARBA" id="ARBA00022777"/>
    </source>
</evidence>
<proteinExistence type="predicted"/>
<keyword evidence="17" id="KW-0175">Coiled coil</keyword>
<keyword evidence="24" id="KW-1185">Reference proteome</keyword>
<dbReference type="EC" id="2.7.13.3" evidence="3"/>
<feature type="domain" description="Histidine kinase" evidence="18">
    <location>
        <begin position="704"/>
        <end position="930"/>
    </location>
</feature>
<comment type="caution">
    <text evidence="16">Lacks conserved residue(s) required for the propagation of feature annotation.</text>
</comment>
<evidence type="ECO:0000259" key="20">
    <source>
        <dbReference type="PROSITE" id="PS50112"/>
    </source>
</evidence>
<protein>
    <recommendedName>
        <fullName evidence="15">Sensory/regulatory protein RpfC</fullName>
        <ecNumber evidence="3">2.7.13.3</ecNumber>
    </recommendedName>
</protein>
<evidence type="ECO:0000256" key="17">
    <source>
        <dbReference type="SAM" id="Coils"/>
    </source>
</evidence>
<dbReference type="PROSITE" id="PS50109">
    <property type="entry name" value="HIS_KIN"/>
    <property type="match status" value="1"/>
</dbReference>
<dbReference type="FunFam" id="1.10.287.130:FF:000002">
    <property type="entry name" value="Two-component osmosensing histidine kinase"/>
    <property type="match status" value="1"/>
</dbReference>
<feature type="domain" description="Response regulatory" evidence="19">
    <location>
        <begin position="950"/>
        <end position="1071"/>
    </location>
</feature>
<dbReference type="Proteomes" id="UP000317421">
    <property type="component" value="Unassembled WGS sequence"/>
</dbReference>
<evidence type="ECO:0000256" key="16">
    <source>
        <dbReference type="PROSITE-ProRule" id="PRU00169"/>
    </source>
</evidence>
<evidence type="ECO:0000256" key="12">
    <source>
        <dbReference type="ARBA" id="ARBA00023012"/>
    </source>
</evidence>
<evidence type="ECO:0000259" key="19">
    <source>
        <dbReference type="PROSITE" id="PS50110"/>
    </source>
</evidence>
<dbReference type="Gene3D" id="6.10.340.10">
    <property type="match status" value="1"/>
</dbReference>
<keyword evidence="5 16" id="KW-0597">Phosphoprotein</keyword>
<comment type="caution">
    <text evidence="23">The sequence shown here is derived from an EMBL/GenBank/DDBJ whole genome shotgun (WGS) entry which is preliminary data.</text>
</comment>